<reference evidence="2 3" key="1">
    <citation type="journal article" date="2012" name="PLoS Pathog.">
        <title>Diverse lifestyles and strategies of plant pathogenesis encoded in the genomes of eighteen Dothideomycetes fungi.</title>
        <authorList>
            <person name="Ohm R.A."/>
            <person name="Feau N."/>
            <person name="Henrissat B."/>
            <person name="Schoch C.L."/>
            <person name="Horwitz B.A."/>
            <person name="Barry K.W."/>
            <person name="Condon B.J."/>
            <person name="Copeland A.C."/>
            <person name="Dhillon B."/>
            <person name="Glaser F."/>
            <person name="Hesse C.N."/>
            <person name="Kosti I."/>
            <person name="LaButti K."/>
            <person name="Lindquist E.A."/>
            <person name="Lucas S."/>
            <person name="Salamov A.A."/>
            <person name="Bradshaw R.E."/>
            <person name="Ciuffetti L."/>
            <person name="Hamelin R.C."/>
            <person name="Kema G.H.J."/>
            <person name="Lawrence C."/>
            <person name="Scott J.A."/>
            <person name="Spatafora J.W."/>
            <person name="Turgeon B.G."/>
            <person name="de Wit P.J.G.M."/>
            <person name="Zhong S."/>
            <person name="Goodwin S.B."/>
            <person name="Grigoriev I.V."/>
        </authorList>
    </citation>
    <scope>NUCLEOTIDE SEQUENCE [LARGE SCALE GENOMIC DNA]</scope>
    <source>
        <strain evidence="2 3">CIRAD86</strain>
    </source>
</reference>
<name>N1QCY7_PSEFD</name>
<dbReference type="AlphaFoldDB" id="N1QCY7"/>
<keyword evidence="3" id="KW-1185">Reference proteome</keyword>
<dbReference type="GeneID" id="19332011"/>
<feature type="non-terminal residue" evidence="2">
    <location>
        <position position="65"/>
    </location>
</feature>
<evidence type="ECO:0000256" key="1">
    <source>
        <dbReference type="SAM" id="MobiDB-lite"/>
    </source>
</evidence>
<feature type="region of interest" description="Disordered" evidence="1">
    <location>
        <begin position="46"/>
        <end position="65"/>
    </location>
</feature>
<evidence type="ECO:0000313" key="3">
    <source>
        <dbReference type="Proteomes" id="UP000016932"/>
    </source>
</evidence>
<gene>
    <name evidence="2" type="ORF">MYCFIDRAFT_160667</name>
</gene>
<dbReference type="EMBL" id="KB446555">
    <property type="protein sequence ID" value="EME89463.1"/>
    <property type="molecule type" value="Genomic_DNA"/>
</dbReference>
<dbReference type="RefSeq" id="XP_007922075.1">
    <property type="nucleotide sequence ID" value="XM_007923884.2"/>
</dbReference>
<dbReference type="KEGG" id="pfj:MYCFIDRAFT_160667"/>
<organism evidence="2 3">
    <name type="scientific">Pseudocercospora fijiensis (strain CIRAD86)</name>
    <name type="common">Black leaf streak disease fungus</name>
    <name type="synonym">Mycosphaerella fijiensis</name>
    <dbReference type="NCBI Taxonomy" id="383855"/>
    <lineage>
        <taxon>Eukaryota</taxon>
        <taxon>Fungi</taxon>
        <taxon>Dikarya</taxon>
        <taxon>Ascomycota</taxon>
        <taxon>Pezizomycotina</taxon>
        <taxon>Dothideomycetes</taxon>
        <taxon>Dothideomycetidae</taxon>
        <taxon>Mycosphaerellales</taxon>
        <taxon>Mycosphaerellaceae</taxon>
        <taxon>Pseudocercospora</taxon>
    </lineage>
</organism>
<protein>
    <submittedName>
        <fullName evidence="2">Uncharacterized protein</fullName>
    </submittedName>
</protein>
<dbReference type="Proteomes" id="UP000016932">
    <property type="component" value="Unassembled WGS sequence"/>
</dbReference>
<evidence type="ECO:0000313" key="2">
    <source>
        <dbReference type="EMBL" id="EME89463.1"/>
    </source>
</evidence>
<dbReference type="HOGENOM" id="CLU_2850707_0_0_1"/>
<proteinExistence type="predicted"/>
<accession>N1QCY7</accession>
<dbReference type="VEuPathDB" id="FungiDB:MYCFIDRAFT_160667"/>
<sequence length="65" mass="7221">MRLSGSFLRRGKDVDSLAGWRTNMDDIAQFCILAGTLKAFLTATTMTRSRSNSSSSEEWANPFES</sequence>